<sequence length="25" mass="2795">MKIILTLLFALALMVPFAPVFAQMD</sequence>
<evidence type="ECO:0000313" key="1">
    <source>
        <dbReference type="EMBL" id="KKK87659.1"/>
    </source>
</evidence>
<gene>
    <name evidence="1" type="ORF">LCGC14_2751050</name>
</gene>
<protein>
    <submittedName>
        <fullName evidence="1">Uncharacterized protein</fullName>
    </submittedName>
</protein>
<organism evidence="1">
    <name type="scientific">marine sediment metagenome</name>
    <dbReference type="NCBI Taxonomy" id="412755"/>
    <lineage>
        <taxon>unclassified sequences</taxon>
        <taxon>metagenomes</taxon>
        <taxon>ecological metagenomes</taxon>
    </lineage>
</organism>
<feature type="non-terminal residue" evidence="1">
    <location>
        <position position="25"/>
    </location>
</feature>
<dbReference type="EMBL" id="LAZR01050299">
    <property type="protein sequence ID" value="KKK87659.1"/>
    <property type="molecule type" value="Genomic_DNA"/>
</dbReference>
<reference evidence="1" key="1">
    <citation type="journal article" date="2015" name="Nature">
        <title>Complex archaea that bridge the gap between prokaryotes and eukaryotes.</title>
        <authorList>
            <person name="Spang A."/>
            <person name="Saw J.H."/>
            <person name="Jorgensen S.L."/>
            <person name="Zaremba-Niedzwiedzka K."/>
            <person name="Martijn J."/>
            <person name="Lind A.E."/>
            <person name="van Eijk R."/>
            <person name="Schleper C."/>
            <person name="Guy L."/>
            <person name="Ettema T.J."/>
        </authorList>
    </citation>
    <scope>NUCLEOTIDE SEQUENCE</scope>
</reference>
<accession>A0A0F9BAD0</accession>
<proteinExistence type="predicted"/>
<comment type="caution">
    <text evidence="1">The sequence shown here is derived from an EMBL/GenBank/DDBJ whole genome shotgun (WGS) entry which is preliminary data.</text>
</comment>
<name>A0A0F9BAD0_9ZZZZ</name>
<dbReference type="AlphaFoldDB" id="A0A0F9BAD0"/>